<evidence type="ECO:0000256" key="1">
    <source>
        <dbReference type="SAM" id="SignalP"/>
    </source>
</evidence>
<proteinExistence type="predicted"/>
<dbReference type="RefSeq" id="WP_229786017.1">
    <property type="nucleotide sequence ID" value="NZ_BMXU01000001.1"/>
</dbReference>
<keyword evidence="3" id="KW-1185">Reference proteome</keyword>
<dbReference type="InterPro" id="IPR014990">
    <property type="entry name" value="DUF1838"/>
</dbReference>
<accession>A0ABV7MAT0</accession>
<gene>
    <name evidence="2" type="ORF">ACFONP_07270</name>
</gene>
<reference evidence="3" key="1">
    <citation type="journal article" date="2019" name="Int. J. Syst. Evol. Microbiol.">
        <title>The Global Catalogue of Microorganisms (GCM) 10K type strain sequencing project: providing services to taxonomists for standard genome sequencing and annotation.</title>
        <authorList>
            <consortium name="The Broad Institute Genomics Platform"/>
            <consortium name="The Broad Institute Genome Sequencing Center for Infectious Disease"/>
            <person name="Wu L."/>
            <person name="Ma J."/>
        </authorList>
    </citation>
    <scope>NUCLEOTIDE SEQUENCE [LARGE SCALE GENOMIC DNA]</scope>
    <source>
        <strain evidence="3">KCTC 22245</strain>
    </source>
</reference>
<sequence>MIRSILLAGAAAIASLGAAQAQDRLDPGDPQDTLKIMRKIQCSLKENEPAIYWWHGVAYSRKQGERDRKLFNVEGMNIRACSRTRDRELGQGFALVSREILLYKDPETNEVLTTWDNPWTGETVEVLHVANDPVNFEMYETGRGGQPTSWAGEIGPDGTWWYRSTFPLWYPNPLGGAFQQEVGGTYHATELFNFFGRTDDLLDPDLPSAKVTVGWSRIADWLPWMKMNGREGIIYMHTAGRKLSSFDELSDTMKEQIATHYPDYARPPRRGDDRENMTSWEYYKRVKEGSIEPPRRGGD</sequence>
<organism evidence="2 3">
    <name type="scientific">Parvularcula lutaonensis</name>
    <dbReference type="NCBI Taxonomy" id="491923"/>
    <lineage>
        <taxon>Bacteria</taxon>
        <taxon>Pseudomonadati</taxon>
        <taxon>Pseudomonadota</taxon>
        <taxon>Alphaproteobacteria</taxon>
        <taxon>Parvularculales</taxon>
        <taxon>Parvularculaceae</taxon>
        <taxon>Parvularcula</taxon>
    </lineage>
</organism>
<keyword evidence="1" id="KW-0732">Signal</keyword>
<comment type="caution">
    <text evidence="2">The sequence shown here is derived from an EMBL/GenBank/DDBJ whole genome shotgun (WGS) entry which is preliminary data.</text>
</comment>
<dbReference type="Pfam" id="PF08894">
    <property type="entry name" value="DUF1838"/>
    <property type="match status" value="1"/>
</dbReference>
<protein>
    <submittedName>
        <fullName evidence="2">DUF1838 family protein</fullName>
    </submittedName>
</protein>
<dbReference type="EMBL" id="JBHRVA010000002">
    <property type="protein sequence ID" value="MFC3302529.1"/>
    <property type="molecule type" value="Genomic_DNA"/>
</dbReference>
<feature type="signal peptide" evidence="1">
    <location>
        <begin position="1"/>
        <end position="21"/>
    </location>
</feature>
<evidence type="ECO:0000313" key="2">
    <source>
        <dbReference type="EMBL" id="MFC3302529.1"/>
    </source>
</evidence>
<evidence type="ECO:0000313" key="3">
    <source>
        <dbReference type="Proteomes" id="UP001595607"/>
    </source>
</evidence>
<feature type="chain" id="PRO_5047341955" evidence="1">
    <location>
        <begin position="22"/>
        <end position="299"/>
    </location>
</feature>
<dbReference type="Proteomes" id="UP001595607">
    <property type="component" value="Unassembled WGS sequence"/>
</dbReference>
<name>A0ABV7MAT0_9PROT</name>